<feature type="region of interest" description="Disordered" evidence="2">
    <location>
        <begin position="119"/>
        <end position="147"/>
    </location>
</feature>
<feature type="compositionally biased region" description="Basic and acidic residues" evidence="2">
    <location>
        <begin position="119"/>
        <end position="132"/>
    </location>
</feature>
<feature type="coiled-coil region" evidence="1">
    <location>
        <begin position="256"/>
        <end position="283"/>
    </location>
</feature>
<proteinExistence type="predicted"/>
<protein>
    <submittedName>
        <fullName evidence="3">Uncharacterized protein</fullName>
    </submittedName>
</protein>
<evidence type="ECO:0000256" key="1">
    <source>
        <dbReference type="SAM" id="Coils"/>
    </source>
</evidence>
<accession>A0A8S9Z6G2</accession>
<feature type="compositionally biased region" description="Polar residues" evidence="2">
    <location>
        <begin position="138"/>
        <end position="147"/>
    </location>
</feature>
<evidence type="ECO:0000313" key="3">
    <source>
        <dbReference type="EMBL" id="KAF7262502.1"/>
    </source>
</evidence>
<dbReference type="AlphaFoldDB" id="A0A8S9Z6G2"/>
<name>A0A8S9Z6G2_9TREM</name>
<feature type="coiled-coil region" evidence="1">
    <location>
        <begin position="396"/>
        <end position="568"/>
    </location>
</feature>
<evidence type="ECO:0000313" key="4">
    <source>
        <dbReference type="Proteomes" id="UP000822476"/>
    </source>
</evidence>
<dbReference type="Proteomes" id="UP000822476">
    <property type="component" value="Unassembled WGS sequence"/>
</dbReference>
<evidence type="ECO:0000256" key="2">
    <source>
        <dbReference type="SAM" id="MobiDB-lite"/>
    </source>
</evidence>
<keyword evidence="1" id="KW-0175">Coiled coil</keyword>
<reference evidence="3" key="1">
    <citation type="submission" date="2019-07" db="EMBL/GenBank/DDBJ databases">
        <title>Annotation for the trematode Paragonimus miyazaki's.</title>
        <authorList>
            <person name="Choi Y.-J."/>
        </authorList>
    </citation>
    <scope>NUCLEOTIDE SEQUENCE</scope>
    <source>
        <strain evidence="3">Japan</strain>
    </source>
</reference>
<dbReference type="EMBL" id="JTDE01000046">
    <property type="protein sequence ID" value="KAF7262502.1"/>
    <property type="molecule type" value="Genomic_DNA"/>
</dbReference>
<comment type="caution">
    <text evidence="3">The sequence shown here is derived from an EMBL/GenBank/DDBJ whole genome shotgun (WGS) entry which is preliminary data.</text>
</comment>
<gene>
    <name evidence="3" type="ORF">EG68_00198</name>
</gene>
<dbReference type="OrthoDB" id="10064612at2759"/>
<sequence>MFLKTNLFKQFRKDVDSFDSSEFHNGNGPLNKSRESILWGGIDDNENNSGCDLDEEDDYFHGNSFMEGTSGGSEDSYEESKWSNFPSYLGVSKKFGSHQSGSRNRLLNIRKNNMHLSDKEVHSTATKEHAPENPKSPSPSKCNDNETAASPMLNFLKRKSLVNQIQSPDNRINSSTDNDFSLYTQRDVLESDMSEVGNSPVIGEQIDTPVNGTTTAIVSQAADNYPEINKLKLLYKNLRQETSKFIKWKTYAGLQLEEKDGDLKRADSVIENLRKSNLELQKNQMNEVMTLRQQISCLTTETEQQQTKIKSGELARQNLQIELEQTKIKLQSVEQKLNDEKLIVTKMMDDQNKALEKEMEHVHLNNRINSLEKALESGNLKTSQLCQNITDLTLQLEYARQELSSQKLKEKNLQDQLTKRGGEINELIRKNEKMVKDITEKHEKVQEKLAKDLSEKTDEIHALRRTLDSKRNDCSFGAKKAEKKLNDTLGQIEKLKNQVKELTLEKRESTKKLAIQEQQISELNNKLTATTEEYEAQKEIQQATLAALEKLKEEVKEFRIKDAGSEQEIARLSAIEKEYNEFKHQVLENSPPASTQLPAELRTIVTQTPKSPALSLRLKNMTIVKTPQKTPRSILKQPGSASKRRRVFFAAESKENQVTDVQSDCEKEDGGESEEPVLISPLPFTNTPNLHTAKIQSLEKTSNIRKTPGRRGPKFTDSNTITGGVKKLGDNWFDSDQLFGLGIED</sequence>
<keyword evidence="4" id="KW-1185">Reference proteome</keyword>
<feature type="coiled-coil region" evidence="1">
    <location>
        <begin position="309"/>
        <end position="343"/>
    </location>
</feature>
<organism evidence="3 4">
    <name type="scientific">Paragonimus skrjabini miyazakii</name>
    <dbReference type="NCBI Taxonomy" id="59628"/>
    <lineage>
        <taxon>Eukaryota</taxon>
        <taxon>Metazoa</taxon>
        <taxon>Spiralia</taxon>
        <taxon>Lophotrochozoa</taxon>
        <taxon>Platyhelminthes</taxon>
        <taxon>Trematoda</taxon>
        <taxon>Digenea</taxon>
        <taxon>Plagiorchiida</taxon>
        <taxon>Troglotremata</taxon>
        <taxon>Troglotrematidae</taxon>
        <taxon>Paragonimus</taxon>
    </lineage>
</organism>